<proteinExistence type="inferred from homology"/>
<gene>
    <name evidence="5" type="primary">modA</name>
    <name evidence="5" type="ORF">EYC87_08455</name>
</gene>
<dbReference type="PANTHER" id="PTHR30632:SF14">
    <property type="entry name" value="TUNGSTATE_MOLYBDATE_CHROMATE-BINDING PROTEIN MODA"/>
    <property type="match status" value="1"/>
</dbReference>
<dbReference type="Pfam" id="PF13531">
    <property type="entry name" value="SBP_bac_11"/>
    <property type="match status" value="1"/>
</dbReference>
<dbReference type="EMBL" id="SHNP01000003">
    <property type="protein sequence ID" value="MCX2973604.1"/>
    <property type="molecule type" value="Genomic_DNA"/>
</dbReference>
<dbReference type="Gene3D" id="3.40.190.10">
    <property type="entry name" value="Periplasmic binding protein-like II"/>
    <property type="match status" value="2"/>
</dbReference>
<sequence>MIRSLTFLLVLLVNPAQALEPLRIAVAANFRGVLEQINERYLAQSGQHIQLSSASTGVLANQIMHGAPFDLFFSADTDTPNKLQAANKGLSSSCYAMGQMSLVGGDLAALQKPELSVAIANPKTAPYGRAAIDILSLPEFSAIDRDQLVRGTNVLQAFQFWRAGAVDLALVARSLAPEGYPIATSWHRPLQQNLLVLQRSTAVTAYLEWLGSGTVRQMIIDAGYLPCS</sequence>
<keyword evidence="2" id="KW-0479">Metal-binding</keyword>
<keyword evidence="6" id="KW-1185">Reference proteome</keyword>
<dbReference type="SUPFAM" id="SSF53850">
    <property type="entry name" value="Periplasmic binding protein-like II"/>
    <property type="match status" value="1"/>
</dbReference>
<evidence type="ECO:0000256" key="1">
    <source>
        <dbReference type="ARBA" id="ARBA00009175"/>
    </source>
</evidence>
<dbReference type="InterPro" id="IPR050682">
    <property type="entry name" value="ModA/WtpA"/>
</dbReference>
<evidence type="ECO:0000256" key="3">
    <source>
        <dbReference type="ARBA" id="ARBA00022729"/>
    </source>
</evidence>
<dbReference type="InterPro" id="IPR005950">
    <property type="entry name" value="ModA"/>
</dbReference>
<comment type="similarity">
    <text evidence="1">Belongs to the bacterial solute-binding protein ModA family.</text>
</comment>
<feature type="chain" id="PRO_5047215744" evidence="4">
    <location>
        <begin position="19"/>
        <end position="228"/>
    </location>
</feature>
<dbReference type="RefSeq" id="WP_279252497.1">
    <property type="nucleotide sequence ID" value="NZ_SHNP01000003.1"/>
</dbReference>
<feature type="signal peptide" evidence="4">
    <location>
        <begin position="1"/>
        <end position="18"/>
    </location>
</feature>
<protein>
    <submittedName>
        <fullName evidence="5">Molybdate ABC transporter substrate-binding protein</fullName>
    </submittedName>
</protein>
<comment type="caution">
    <text evidence="5">The sequence shown here is derived from an EMBL/GenBank/DDBJ whole genome shotgun (WGS) entry which is preliminary data.</text>
</comment>
<name>A0ABT3SWC7_9GAMM</name>
<accession>A0ABT3SWC7</accession>
<evidence type="ECO:0000256" key="4">
    <source>
        <dbReference type="SAM" id="SignalP"/>
    </source>
</evidence>
<dbReference type="NCBIfam" id="TIGR01256">
    <property type="entry name" value="modA"/>
    <property type="match status" value="1"/>
</dbReference>
<evidence type="ECO:0000313" key="6">
    <source>
        <dbReference type="Proteomes" id="UP001143307"/>
    </source>
</evidence>
<organism evidence="5 6">
    <name type="scientific">Candidatus Seongchinamella marina</name>
    <dbReference type="NCBI Taxonomy" id="2518990"/>
    <lineage>
        <taxon>Bacteria</taxon>
        <taxon>Pseudomonadati</taxon>
        <taxon>Pseudomonadota</taxon>
        <taxon>Gammaproteobacteria</taxon>
        <taxon>Cellvibrionales</taxon>
        <taxon>Halieaceae</taxon>
        <taxon>Seongchinamella</taxon>
    </lineage>
</organism>
<dbReference type="Proteomes" id="UP001143307">
    <property type="component" value="Unassembled WGS sequence"/>
</dbReference>
<dbReference type="PANTHER" id="PTHR30632">
    <property type="entry name" value="MOLYBDATE-BINDING PERIPLASMIC PROTEIN"/>
    <property type="match status" value="1"/>
</dbReference>
<keyword evidence="3 4" id="KW-0732">Signal</keyword>
<evidence type="ECO:0000256" key="2">
    <source>
        <dbReference type="ARBA" id="ARBA00022723"/>
    </source>
</evidence>
<evidence type="ECO:0000313" key="5">
    <source>
        <dbReference type="EMBL" id="MCX2973604.1"/>
    </source>
</evidence>
<reference evidence="5" key="1">
    <citation type="submission" date="2019-02" db="EMBL/GenBank/DDBJ databases">
        <authorList>
            <person name="Li S.-H."/>
        </authorList>
    </citation>
    <scope>NUCLEOTIDE SEQUENCE</scope>
    <source>
        <strain evidence="5">IMCC8485</strain>
    </source>
</reference>